<dbReference type="EMBL" id="ABDF02000004">
    <property type="protein sequence ID" value="EHK24329.1"/>
    <property type="molecule type" value="Genomic_DNA"/>
</dbReference>
<dbReference type="RefSeq" id="XP_013958540.1">
    <property type="nucleotide sequence ID" value="XM_014103065.1"/>
</dbReference>
<name>G9MLV5_HYPVG</name>
<dbReference type="InterPro" id="IPR045269">
    <property type="entry name" value="Atg1-like"/>
</dbReference>
<dbReference type="GO" id="GO:0005776">
    <property type="term" value="C:autophagosome"/>
    <property type="evidence" value="ECO:0007669"/>
    <property type="project" value="TreeGrafter"/>
</dbReference>
<dbReference type="AlphaFoldDB" id="G9MLV5"/>
<dbReference type="GO" id="GO:0004674">
    <property type="term" value="F:protein serine/threonine kinase activity"/>
    <property type="evidence" value="ECO:0007669"/>
    <property type="project" value="UniProtKB-KW"/>
</dbReference>
<reference evidence="16 17" key="1">
    <citation type="journal article" date="2011" name="Genome Biol.">
        <title>Comparative genome sequence analysis underscores mycoparasitism as the ancestral life style of Trichoderma.</title>
        <authorList>
            <person name="Kubicek C.P."/>
            <person name="Herrera-Estrella A."/>
            <person name="Seidl-Seiboth V."/>
            <person name="Martinez D.A."/>
            <person name="Druzhinina I.S."/>
            <person name="Thon M."/>
            <person name="Zeilinger S."/>
            <person name="Casas-Flores S."/>
            <person name="Horwitz B.A."/>
            <person name="Mukherjee P.K."/>
            <person name="Mukherjee M."/>
            <person name="Kredics L."/>
            <person name="Alcaraz L.D."/>
            <person name="Aerts A."/>
            <person name="Antal Z."/>
            <person name="Atanasova L."/>
            <person name="Cervantes-Badillo M.G."/>
            <person name="Challacombe J."/>
            <person name="Chertkov O."/>
            <person name="McCluskey K."/>
            <person name="Coulpier F."/>
            <person name="Deshpande N."/>
            <person name="von Doehren H."/>
            <person name="Ebbole D.J."/>
            <person name="Esquivel-Naranjo E.U."/>
            <person name="Fekete E."/>
            <person name="Flipphi M."/>
            <person name="Glaser F."/>
            <person name="Gomez-Rodriguez E.Y."/>
            <person name="Gruber S."/>
            <person name="Han C."/>
            <person name="Henrissat B."/>
            <person name="Hermosa R."/>
            <person name="Hernandez-Onate M."/>
            <person name="Karaffa L."/>
            <person name="Kosti I."/>
            <person name="Le Crom S."/>
            <person name="Lindquist E."/>
            <person name="Lucas S."/>
            <person name="Luebeck M."/>
            <person name="Luebeck P.S."/>
            <person name="Margeot A."/>
            <person name="Metz B."/>
            <person name="Misra M."/>
            <person name="Nevalainen H."/>
            <person name="Omann M."/>
            <person name="Packer N."/>
            <person name="Perrone G."/>
            <person name="Uresti-Rivera E.E."/>
            <person name="Salamov A."/>
            <person name="Schmoll M."/>
            <person name="Seiboth B."/>
            <person name="Shapiro H."/>
            <person name="Sukno S."/>
            <person name="Tamayo-Ramos J.A."/>
            <person name="Tisch D."/>
            <person name="Wiest A."/>
            <person name="Wilkinson H.H."/>
            <person name="Zhang M."/>
            <person name="Coutinho P.M."/>
            <person name="Kenerley C.M."/>
            <person name="Monte E."/>
            <person name="Baker S.E."/>
            <person name="Grigoriev I.V."/>
        </authorList>
    </citation>
    <scope>NUCLEOTIDE SEQUENCE [LARGE SCALE GENOMIC DNA]</scope>
    <source>
        <strain evidence="17">Gv29-8 / FGSC 10586</strain>
    </source>
</reference>
<keyword evidence="9" id="KW-0813">Transport</keyword>
<dbReference type="PANTHER" id="PTHR24348:SF22">
    <property type="entry name" value="NON-SPECIFIC SERINE_THREONINE PROTEIN KINASE"/>
    <property type="match status" value="1"/>
</dbReference>
<evidence type="ECO:0000256" key="6">
    <source>
        <dbReference type="ARBA" id="ARBA00022741"/>
    </source>
</evidence>
<dbReference type="InterPro" id="IPR000253">
    <property type="entry name" value="FHA_dom"/>
</dbReference>
<dbReference type="GO" id="GO:0010506">
    <property type="term" value="P:regulation of autophagy"/>
    <property type="evidence" value="ECO:0007669"/>
    <property type="project" value="InterPro"/>
</dbReference>
<sequence>MASPSLSEATVWDPLGMNSPAGRALVILRPENEAAKLAFSDVVDFIKEQGDAKSEGDSTDVRSHYAKFMWFSDDQIFDSAVSRFSNQMSLLESSSSSVSSSGESHPTMIWTGFFFLDANKKPIHSDLGWLVGRLSKKSVSFAQPTVDLVLTVKRFGNVARRHAVISFSKETHLATVSLESGSSAIVNTQTLTSRRSVAGCTVAVNRVNFGDLLYSLEYTSFCRLPHGQEDLEDIITAIHGDDRPTKEVLQATPTPQTTNAQSIGKYTITGGLTGRGAFGRVRPAVGPDGQKTVVIKTIEARPNRVQYTRDKIELMEFIGQRSKVENQHNVLSLIESIYIQGRQVDEFHIVLEPYVGFTLSEIPKDTHSTKYELILHDCLRGLAFLHSHSVVHTDMKPPNIGLVDFHRDEMHKPAQLASYSRPPRTVILDIDSMEQIPNGQTAIKARPGANGTVGFHSPEHEMSEYDGRTDIWALGVSLFRAIFGALPWSYGPEGNPWREDCKVFEARDKFHARYGKSVNKVANHYHVLGEPICDFLIAAFRFPDSEIAAQRRIRPTSAECVDLVEKSELLKERLKREAKIATGATEAINDTWGNKRPASDSYEQINKRETDFR</sequence>
<keyword evidence="17" id="KW-1185">Reference proteome</keyword>
<dbReference type="HOGENOM" id="CLU_036828_0_0_1"/>
<comment type="catalytic activity">
    <reaction evidence="11">
        <text>L-threonyl-[protein] + ATP = O-phospho-L-threonyl-[protein] + ADP + H(+)</text>
        <dbReference type="Rhea" id="RHEA:46608"/>
        <dbReference type="Rhea" id="RHEA-COMP:11060"/>
        <dbReference type="Rhea" id="RHEA-COMP:11605"/>
        <dbReference type="ChEBI" id="CHEBI:15378"/>
        <dbReference type="ChEBI" id="CHEBI:30013"/>
        <dbReference type="ChEBI" id="CHEBI:30616"/>
        <dbReference type="ChEBI" id="CHEBI:61977"/>
        <dbReference type="ChEBI" id="CHEBI:456216"/>
        <dbReference type="EC" id="2.7.11.1"/>
    </reaction>
</comment>
<dbReference type="GO" id="GO:0000045">
    <property type="term" value="P:autophagosome assembly"/>
    <property type="evidence" value="ECO:0007669"/>
    <property type="project" value="TreeGrafter"/>
</dbReference>
<evidence type="ECO:0000259" key="14">
    <source>
        <dbReference type="PROSITE" id="PS50006"/>
    </source>
</evidence>
<keyword evidence="4" id="KW-0723">Serine/threonine-protein kinase</keyword>
<evidence type="ECO:0000313" key="17">
    <source>
        <dbReference type="Proteomes" id="UP000007115"/>
    </source>
</evidence>
<dbReference type="VEuPathDB" id="FungiDB:TRIVIDRAFT_146683"/>
<dbReference type="PROSITE" id="PS50011">
    <property type="entry name" value="PROTEIN_KINASE_DOM"/>
    <property type="match status" value="1"/>
</dbReference>
<feature type="region of interest" description="Disordered" evidence="13">
    <location>
        <begin position="590"/>
        <end position="613"/>
    </location>
</feature>
<keyword evidence="9" id="KW-0653">Protein transport</keyword>
<protein>
    <recommendedName>
        <fullName evidence="3">non-specific serine/threonine protein kinase</fullName>
        <ecNumber evidence="3">2.7.11.1</ecNumber>
    </recommendedName>
    <alternativeName>
        <fullName evidence="10">Autophagy-related protein 1</fullName>
    </alternativeName>
</protein>
<proteinExistence type="inferred from homology"/>
<dbReference type="Gene3D" id="1.10.510.10">
    <property type="entry name" value="Transferase(Phosphotransferase) domain 1"/>
    <property type="match status" value="1"/>
</dbReference>
<organism evidence="16 17">
    <name type="scientific">Hypocrea virens (strain Gv29-8 / FGSC 10586)</name>
    <name type="common">Gliocladium virens</name>
    <name type="synonym">Trichoderma virens</name>
    <dbReference type="NCBI Taxonomy" id="413071"/>
    <lineage>
        <taxon>Eukaryota</taxon>
        <taxon>Fungi</taxon>
        <taxon>Dikarya</taxon>
        <taxon>Ascomycota</taxon>
        <taxon>Pezizomycotina</taxon>
        <taxon>Sordariomycetes</taxon>
        <taxon>Hypocreomycetidae</taxon>
        <taxon>Hypocreales</taxon>
        <taxon>Hypocreaceae</taxon>
        <taxon>Trichoderma</taxon>
    </lineage>
</organism>
<evidence type="ECO:0000256" key="12">
    <source>
        <dbReference type="ARBA" id="ARBA00048679"/>
    </source>
</evidence>
<accession>G9MLV5</accession>
<dbReference type="GO" id="GO:0005829">
    <property type="term" value="C:cytosol"/>
    <property type="evidence" value="ECO:0007669"/>
    <property type="project" value="TreeGrafter"/>
</dbReference>
<evidence type="ECO:0000256" key="8">
    <source>
        <dbReference type="ARBA" id="ARBA00022840"/>
    </source>
</evidence>
<comment type="caution">
    <text evidence="16">The sequence shown here is derived from an EMBL/GenBank/DDBJ whole genome shotgun (WGS) entry which is preliminary data.</text>
</comment>
<dbReference type="eggNOG" id="KOG0607">
    <property type="taxonomic scope" value="Eukaryota"/>
</dbReference>
<dbReference type="GO" id="GO:0015031">
    <property type="term" value="P:protein transport"/>
    <property type="evidence" value="ECO:0007669"/>
    <property type="project" value="UniProtKB-KW"/>
</dbReference>
<evidence type="ECO:0000256" key="2">
    <source>
        <dbReference type="ARBA" id="ARBA00005575"/>
    </source>
</evidence>
<evidence type="ECO:0000256" key="7">
    <source>
        <dbReference type="ARBA" id="ARBA00022777"/>
    </source>
</evidence>
<dbReference type="InParanoid" id="G9MLV5"/>
<comment type="subcellular location">
    <subcellularLocation>
        <location evidence="1">Preautophagosomal structure membrane</location>
        <topology evidence="1">Peripheral membrane protein</topology>
    </subcellularLocation>
</comment>
<evidence type="ECO:0000259" key="15">
    <source>
        <dbReference type="PROSITE" id="PS50011"/>
    </source>
</evidence>
<dbReference type="OMA" id="HEMSEYD"/>
<dbReference type="SMART" id="SM00220">
    <property type="entry name" value="S_TKc"/>
    <property type="match status" value="1"/>
</dbReference>
<dbReference type="Proteomes" id="UP000007115">
    <property type="component" value="Unassembled WGS sequence"/>
</dbReference>
<comment type="similarity">
    <text evidence="2">Belongs to the protein kinase superfamily. CAMK Ser/Thr protein kinase family. CHEK2 subfamily.</text>
</comment>
<dbReference type="PANTHER" id="PTHR24348">
    <property type="entry name" value="SERINE/THREONINE-PROTEIN KINASE UNC-51-RELATED"/>
    <property type="match status" value="1"/>
</dbReference>
<dbReference type="SUPFAM" id="SSF56112">
    <property type="entry name" value="Protein kinase-like (PK-like)"/>
    <property type="match status" value="1"/>
</dbReference>
<dbReference type="InterPro" id="IPR011009">
    <property type="entry name" value="Kinase-like_dom_sf"/>
</dbReference>
<dbReference type="OrthoDB" id="5979581at2759"/>
<evidence type="ECO:0000256" key="1">
    <source>
        <dbReference type="ARBA" id="ARBA00004623"/>
    </source>
</evidence>
<evidence type="ECO:0000256" key="11">
    <source>
        <dbReference type="ARBA" id="ARBA00047899"/>
    </source>
</evidence>
<evidence type="ECO:0000313" key="16">
    <source>
        <dbReference type="EMBL" id="EHK24329.1"/>
    </source>
</evidence>
<dbReference type="PROSITE" id="PS50006">
    <property type="entry name" value="FHA_DOMAIN"/>
    <property type="match status" value="1"/>
</dbReference>
<dbReference type="GO" id="GO:0005524">
    <property type="term" value="F:ATP binding"/>
    <property type="evidence" value="ECO:0007669"/>
    <property type="project" value="UniProtKB-KW"/>
</dbReference>
<gene>
    <name evidence="16" type="ORF">TRIVIDRAFT_146683</name>
</gene>
<keyword evidence="8" id="KW-0067">ATP-binding</keyword>
<keyword evidence="7" id="KW-0418">Kinase</keyword>
<feature type="domain" description="Protein kinase" evidence="15">
    <location>
        <begin position="267"/>
        <end position="570"/>
    </location>
</feature>
<comment type="catalytic activity">
    <reaction evidence="12">
        <text>L-seryl-[protein] + ATP = O-phospho-L-seryl-[protein] + ADP + H(+)</text>
        <dbReference type="Rhea" id="RHEA:17989"/>
        <dbReference type="Rhea" id="RHEA-COMP:9863"/>
        <dbReference type="Rhea" id="RHEA-COMP:11604"/>
        <dbReference type="ChEBI" id="CHEBI:15378"/>
        <dbReference type="ChEBI" id="CHEBI:29999"/>
        <dbReference type="ChEBI" id="CHEBI:30616"/>
        <dbReference type="ChEBI" id="CHEBI:83421"/>
        <dbReference type="ChEBI" id="CHEBI:456216"/>
        <dbReference type="EC" id="2.7.11.1"/>
    </reaction>
</comment>
<keyword evidence="5" id="KW-0808">Transferase</keyword>
<evidence type="ECO:0000256" key="4">
    <source>
        <dbReference type="ARBA" id="ARBA00022527"/>
    </source>
</evidence>
<evidence type="ECO:0000256" key="9">
    <source>
        <dbReference type="ARBA" id="ARBA00022927"/>
    </source>
</evidence>
<dbReference type="InterPro" id="IPR000719">
    <property type="entry name" value="Prot_kinase_dom"/>
</dbReference>
<evidence type="ECO:0000256" key="10">
    <source>
        <dbReference type="ARBA" id="ARBA00030237"/>
    </source>
</evidence>
<evidence type="ECO:0000256" key="5">
    <source>
        <dbReference type="ARBA" id="ARBA00022679"/>
    </source>
</evidence>
<dbReference type="EC" id="2.7.11.1" evidence="3"/>
<dbReference type="Pfam" id="PF00069">
    <property type="entry name" value="Pkinase"/>
    <property type="match status" value="1"/>
</dbReference>
<evidence type="ECO:0000256" key="3">
    <source>
        <dbReference type="ARBA" id="ARBA00012513"/>
    </source>
</evidence>
<keyword evidence="6" id="KW-0547">Nucleotide-binding</keyword>
<feature type="domain" description="FHA" evidence="14">
    <location>
        <begin position="129"/>
        <end position="191"/>
    </location>
</feature>
<dbReference type="STRING" id="413071.G9MLV5"/>
<dbReference type="GO" id="GO:0034045">
    <property type="term" value="C:phagophore assembly site membrane"/>
    <property type="evidence" value="ECO:0007669"/>
    <property type="project" value="UniProtKB-SubCell"/>
</dbReference>
<dbReference type="GeneID" id="25787967"/>
<evidence type="ECO:0000256" key="13">
    <source>
        <dbReference type="SAM" id="MobiDB-lite"/>
    </source>
</evidence>